<proteinExistence type="predicted"/>
<evidence type="ECO:0000313" key="1">
    <source>
        <dbReference type="EMBL" id="CCG85743.1"/>
    </source>
</evidence>
<comment type="caution">
    <text evidence="1">The sequence shown here is derived from an EMBL/GenBank/DDBJ whole genome shotgun (WGS) entry which is preliminary data.</text>
</comment>
<organism evidence="1 2">
    <name type="scientific">Erwinia piriflorinigrans CFBP 5888</name>
    <dbReference type="NCBI Taxonomy" id="1161919"/>
    <lineage>
        <taxon>Bacteria</taxon>
        <taxon>Pseudomonadati</taxon>
        <taxon>Pseudomonadota</taxon>
        <taxon>Gammaproteobacteria</taxon>
        <taxon>Enterobacterales</taxon>
        <taxon>Erwiniaceae</taxon>
        <taxon>Erwinia</taxon>
    </lineage>
</organism>
<dbReference type="STRING" id="1161919.EPIR_0378"/>
<keyword evidence="2" id="KW-1185">Reference proteome</keyword>
<protein>
    <submittedName>
        <fullName evidence="1">Uncharacterized protein</fullName>
    </submittedName>
</protein>
<dbReference type="Proteomes" id="UP000018217">
    <property type="component" value="Unassembled WGS sequence"/>
</dbReference>
<gene>
    <name evidence="1" type="ORF">EPIR_0378</name>
</gene>
<sequence length="45" mass="4962">MNAYNAPRLPGGCMKLNRITIASPTRHFAGGQRRFSVSGITDRKN</sequence>
<dbReference type="EMBL" id="CAHS01000005">
    <property type="protein sequence ID" value="CCG85743.1"/>
    <property type="molecule type" value="Genomic_DNA"/>
</dbReference>
<dbReference type="AlphaFoldDB" id="V5Z451"/>
<evidence type="ECO:0000313" key="2">
    <source>
        <dbReference type="Proteomes" id="UP000018217"/>
    </source>
</evidence>
<reference evidence="1 2" key="1">
    <citation type="journal article" date="2013" name="Syst. Appl. Microbiol.">
        <title>Phylogenetic position and virulence apparatus of the pear flower necrosis pathogen Erwinia piriflorinigrans CFBP 5888T as assessed by comparative genomics.</title>
        <authorList>
            <person name="Smits T.H."/>
            <person name="Rezzonico F."/>
            <person name="Lopez M.M."/>
            <person name="Blom J."/>
            <person name="Goesmann A."/>
            <person name="Frey J.E."/>
            <person name="Duffy B."/>
        </authorList>
    </citation>
    <scope>NUCLEOTIDE SEQUENCE [LARGE SCALE GENOMIC DNA]</scope>
    <source>
        <strain evidence="2">CFBP5888</strain>
    </source>
</reference>
<name>V5Z451_9GAMM</name>
<accession>V5Z451</accession>